<organism evidence="1 2">
    <name type="scientific">Candidatus Kapaibacterium thiocyanatum</name>
    <dbReference type="NCBI Taxonomy" id="1895771"/>
    <lineage>
        <taxon>Bacteria</taxon>
        <taxon>Pseudomonadati</taxon>
        <taxon>Candidatus Kapaibacteriota</taxon>
        <taxon>Candidatus Kapaibacteriia</taxon>
        <taxon>Candidatus Kapaibacteriales</taxon>
        <taxon>Candidatus Kapaibacteriaceae</taxon>
        <taxon>Candidatus Kapaibacterium</taxon>
    </lineage>
</organism>
<dbReference type="AlphaFoldDB" id="A0A1M3L5Q5"/>
<name>A0A1M3L5Q5_9BACT</name>
<gene>
    <name evidence="1" type="ORF">BGO89_04550</name>
</gene>
<reference evidence="1 2" key="1">
    <citation type="submission" date="2016-09" db="EMBL/GenBank/DDBJ databases">
        <title>Genome-resolved meta-omics ties microbial dynamics to process performance in biotechnology for thiocyanate degradation.</title>
        <authorList>
            <person name="Kantor R.S."/>
            <person name="Huddy R.J."/>
            <person name="Iyer R."/>
            <person name="Thomas B.C."/>
            <person name="Brown C.T."/>
            <person name="Anantharaman K."/>
            <person name="Tringe S."/>
            <person name="Hettich R.L."/>
            <person name="Harrison S.T."/>
            <person name="Banfield J.F."/>
        </authorList>
    </citation>
    <scope>NUCLEOTIDE SEQUENCE [LARGE SCALE GENOMIC DNA]</scope>
    <source>
        <strain evidence="1">59-99</strain>
    </source>
</reference>
<comment type="caution">
    <text evidence="1">The sequence shown here is derived from an EMBL/GenBank/DDBJ whole genome shotgun (WGS) entry which is preliminary data.</text>
</comment>
<proteinExistence type="predicted"/>
<protein>
    <submittedName>
        <fullName evidence="1">Uncharacterized protein</fullName>
    </submittedName>
</protein>
<evidence type="ECO:0000313" key="1">
    <source>
        <dbReference type="EMBL" id="OJX60839.1"/>
    </source>
</evidence>
<dbReference type="STRING" id="1895771.BGO89_04550"/>
<dbReference type="Proteomes" id="UP000184233">
    <property type="component" value="Unassembled WGS sequence"/>
</dbReference>
<accession>A0A1M3L5Q5</accession>
<evidence type="ECO:0000313" key="2">
    <source>
        <dbReference type="Proteomes" id="UP000184233"/>
    </source>
</evidence>
<sequence>MVAGGAPVAAQSSSYDTVLTALKTIDPEILQYFPRWKICEPDLQVQIVQTFALMGYRKENLDGGNILVTSAPLKEGEEPVYELILIECGSERMVASEISSYMKKLAYRISDPKRPYCYQEIPPSAPPSAPLIAEIINYMEPTNVTHAFTLSAFEQSLKIGKSGFWIKSSLGTDQVGYHYWSSGEGRVALQRPLYPNTDMESRRAIPYLINARLGFGYRLTGGIDGGKKLLEFIPGRQLNAGYGGKFVGALDFHMPFHPRAGVGVNIELPMQSIDAATSIDSKTYFTMPVGNRRITAPSYNVDPYGTAAILRSTGQVTLFYNWWLDPKVPENFFRFDIGVSYAEVREAAVFHDTTEDGREYLAINGVSGLRTWKPDEFKDWIYAKIEYRNQNAFPFGVGVQVSNQILLGRVYLPIFGDWLYVEGRYSTPLRTTRPFEIRNFFMISPVLRLNF</sequence>
<dbReference type="EMBL" id="MKVH01000003">
    <property type="protein sequence ID" value="OJX60839.1"/>
    <property type="molecule type" value="Genomic_DNA"/>
</dbReference>